<evidence type="ECO:0000313" key="3">
    <source>
        <dbReference type="Proteomes" id="UP000813824"/>
    </source>
</evidence>
<feature type="chain" id="PRO_5035439709" evidence="1">
    <location>
        <begin position="22"/>
        <end position="177"/>
    </location>
</feature>
<gene>
    <name evidence="2" type="ORF">BXZ70DRAFT_908228</name>
</gene>
<keyword evidence="1" id="KW-0732">Signal</keyword>
<protein>
    <submittedName>
        <fullName evidence="2">Uncharacterized protein</fullName>
    </submittedName>
</protein>
<organism evidence="2 3">
    <name type="scientific">Cristinia sonorae</name>
    <dbReference type="NCBI Taxonomy" id="1940300"/>
    <lineage>
        <taxon>Eukaryota</taxon>
        <taxon>Fungi</taxon>
        <taxon>Dikarya</taxon>
        <taxon>Basidiomycota</taxon>
        <taxon>Agaricomycotina</taxon>
        <taxon>Agaricomycetes</taxon>
        <taxon>Agaricomycetidae</taxon>
        <taxon>Agaricales</taxon>
        <taxon>Pleurotineae</taxon>
        <taxon>Stephanosporaceae</taxon>
        <taxon>Cristinia</taxon>
    </lineage>
</organism>
<name>A0A8K0UKN4_9AGAR</name>
<comment type="caution">
    <text evidence="2">The sequence shown here is derived from an EMBL/GenBank/DDBJ whole genome shotgun (WGS) entry which is preliminary data.</text>
</comment>
<evidence type="ECO:0000313" key="2">
    <source>
        <dbReference type="EMBL" id="KAH8096975.1"/>
    </source>
</evidence>
<dbReference type="AlphaFoldDB" id="A0A8K0UKN4"/>
<dbReference type="Proteomes" id="UP000813824">
    <property type="component" value="Unassembled WGS sequence"/>
</dbReference>
<evidence type="ECO:0000256" key="1">
    <source>
        <dbReference type="SAM" id="SignalP"/>
    </source>
</evidence>
<feature type="signal peptide" evidence="1">
    <location>
        <begin position="1"/>
        <end position="21"/>
    </location>
</feature>
<keyword evidence="3" id="KW-1185">Reference proteome</keyword>
<sequence length="177" mass="20644">MHETLSPPFLIISLIVITFLADQTDQPMDRPVPLDSETSNSAEMFREARDEQYPFSSRIIKLAVCHAERVSWREEIALETRRWRDEFQHQQQHLSLINTEMGELRTECQSSQALLSITYLQQIDKRLVELEARQCEVQAALNVTLSHRLHGIERSLNEALGLLDVFLDWVWTVQPYP</sequence>
<reference evidence="2" key="1">
    <citation type="journal article" date="2021" name="New Phytol.">
        <title>Evolutionary innovations through gain and loss of genes in the ectomycorrhizal Boletales.</title>
        <authorList>
            <person name="Wu G."/>
            <person name="Miyauchi S."/>
            <person name="Morin E."/>
            <person name="Kuo A."/>
            <person name="Drula E."/>
            <person name="Varga T."/>
            <person name="Kohler A."/>
            <person name="Feng B."/>
            <person name="Cao Y."/>
            <person name="Lipzen A."/>
            <person name="Daum C."/>
            <person name="Hundley H."/>
            <person name="Pangilinan J."/>
            <person name="Johnson J."/>
            <person name="Barry K."/>
            <person name="LaButti K."/>
            <person name="Ng V."/>
            <person name="Ahrendt S."/>
            <person name="Min B."/>
            <person name="Choi I.G."/>
            <person name="Park H."/>
            <person name="Plett J.M."/>
            <person name="Magnuson J."/>
            <person name="Spatafora J.W."/>
            <person name="Nagy L.G."/>
            <person name="Henrissat B."/>
            <person name="Grigoriev I.V."/>
            <person name="Yang Z.L."/>
            <person name="Xu J."/>
            <person name="Martin F.M."/>
        </authorList>
    </citation>
    <scope>NUCLEOTIDE SEQUENCE</scope>
    <source>
        <strain evidence="2">KKN 215</strain>
    </source>
</reference>
<proteinExistence type="predicted"/>
<dbReference type="EMBL" id="JAEVFJ010000021">
    <property type="protein sequence ID" value="KAH8096975.1"/>
    <property type="molecule type" value="Genomic_DNA"/>
</dbReference>
<accession>A0A8K0UKN4</accession>